<protein>
    <recommendedName>
        <fullName evidence="3">Flagellar hook-length control protein FliK</fullName>
    </recommendedName>
</protein>
<sequence>MNIKATSQLITNQLSQTSRSPLTFLPGHIFQGKITKLFPNHLASLSINGMHLTARLEASLTVGGRYWFEVQEGSGVPRLKVIENSGKQSTELSTGVNQQMIRELGLPQSKAMEALLLHLSTNQMTLPKAVLKDAAQLLTSLNRYDREAIEVVQTMIQKKLPLTKDTANALLSFQKEPMLHQQLQQLMHATEQSAQRLEPTVQQLQSALKSFFNQSQWQESRSPVQHLLSQLIPSSSTEGERQAATSLLVKMGVMNPNEDVQSFLARVHQAATAPENQPVVKQLLPQATIHSLTQLEPQVALERMMNALAIPAGKDGSIQLNQLLQLVQPSLKAADLEGVLLKISSQQLTNDERIQLQTTLNQTVQPKQIEGMRSPLSSLQQIISLLGYDHESEMFKHLQNPNRSDFIHTDRLKGILMQLQNELPEGLKEKVGEAVQRITGSQLMAVEQQGPLHQVLLQLPLALGSFQTDLTVQWEGRRQSNGQLDPNHCRILFYLELENLNEMIVDMQIQNRVISINVFNEYDKPTSLISLLLPSLKATLEQKDYKLNAFGWKKITDYEQPSHKPSNEQVYNKRVDYRGVDIRI</sequence>
<name>A0ABU3XC02_9BACI</name>
<evidence type="ECO:0008006" key="3">
    <source>
        <dbReference type="Google" id="ProtNLM"/>
    </source>
</evidence>
<dbReference type="EMBL" id="JAWJBA010000004">
    <property type="protein sequence ID" value="MDV2685411.1"/>
    <property type="molecule type" value="Genomic_DNA"/>
</dbReference>
<gene>
    <name evidence="1" type="ORF">RYX56_13685</name>
</gene>
<evidence type="ECO:0000313" key="2">
    <source>
        <dbReference type="Proteomes" id="UP001287282"/>
    </source>
</evidence>
<proteinExistence type="predicted"/>
<organism evidence="1 2">
    <name type="scientific">Alkalihalophilus lindianensis</name>
    <dbReference type="NCBI Taxonomy" id="1630542"/>
    <lineage>
        <taxon>Bacteria</taxon>
        <taxon>Bacillati</taxon>
        <taxon>Bacillota</taxon>
        <taxon>Bacilli</taxon>
        <taxon>Bacillales</taxon>
        <taxon>Bacillaceae</taxon>
        <taxon>Alkalihalophilus</taxon>
    </lineage>
</organism>
<reference evidence="1 2" key="1">
    <citation type="submission" date="2023-10" db="EMBL/GenBank/DDBJ databases">
        <title>Screening of Alkalihalobacillus lindianensis BZ-TG-R113 and Its Alleviation of Salt Stress on Rapeseed Growth.</title>
        <authorList>
            <person name="Zhao B."/>
            <person name="Guo T."/>
        </authorList>
    </citation>
    <scope>NUCLEOTIDE SEQUENCE [LARGE SCALE GENOMIC DNA]</scope>
    <source>
        <strain evidence="1 2">BZ-TG-R113</strain>
    </source>
</reference>
<accession>A0ABU3XC02</accession>
<dbReference type="RefSeq" id="WP_317122595.1">
    <property type="nucleotide sequence ID" value="NZ_JAWJBA010000004.1"/>
</dbReference>
<evidence type="ECO:0000313" key="1">
    <source>
        <dbReference type="EMBL" id="MDV2685411.1"/>
    </source>
</evidence>
<keyword evidence="2" id="KW-1185">Reference proteome</keyword>
<dbReference type="Proteomes" id="UP001287282">
    <property type="component" value="Unassembled WGS sequence"/>
</dbReference>
<comment type="caution">
    <text evidence="1">The sequence shown here is derived from an EMBL/GenBank/DDBJ whole genome shotgun (WGS) entry which is preliminary data.</text>
</comment>